<protein>
    <submittedName>
        <fullName evidence="1">Uncharacterized protein</fullName>
    </submittedName>
</protein>
<dbReference type="Proteomes" id="UP000239757">
    <property type="component" value="Unassembled WGS sequence"/>
</dbReference>
<proteinExistence type="predicted"/>
<name>A0A2P5XXN6_GOSBA</name>
<evidence type="ECO:0000313" key="2">
    <source>
        <dbReference type="Proteomes" id="UP000239757"/>
    </source>
</evidence>
<gene>
    <name evidence="1" type="ORF">GOBAR_AA12533</name>
</gene>
<dbReference type="AlphaFoldDB" id="A0A2P5XXN6"/>
<dbReference type="EMBL" id="KZ664062">
    <property type="protein sequence ID" value="PPS08110.1"/>
    <property type="molecule type" value="Genomic_DNA"/>
</dbReference>
<accession>A0A2P5XXN6</accession>
<evidence type="ECO:0000313" key="1">
    <source>
        <dbReference type="EMBL" id="PPS08110.1"/>
    </source>
</evidence>
<sequence>MAPNRGARLMVGDKVLLDAADPRITIPEPNEEIPLTVLSTFPYGIVEFLTSTILNKSWNAGLLKPTRPGTWACIRPYENRARFFSNRGCDKVATTVQYGRWQNCQNNTGVRHCQNQYVHGPMYTGVGEANEARHIRGHPHTQRTRECAECTMLSSRGKKIAVPVSKKRKRAVSSSGLTTEIRHPFLQSMVNGHVIDLAYFIALAIRHQMERHRRGVISIGPYVTQLARHFRLLNIAAQSSSLTLIGQMSLQGISSVLSMRMIEKQRGTYPPQYRLV</sequence>
<reference evidence="1 2" key="1">
    <citation type="submission" date="2015-01" db="EMBL/GenBank/DDBJ databases">
        <title>Genome of allotetraploid Gossypium barbadense reveals genomic plasticity and fiber elongation in cotton evolution.</title>
        <authorList>
            <person name="Chen X."/>
            <person name="Liu X."/>
            <person name="Zhao B."/>
            <person name="Zheng H."/>
            <person name="Hu Y."/>
            <person name="Lu G."/>
            <person name="Yang C."/>
            <person name="Chen J."/>
            <person name="Shan C."/>
            <person name="Zhang L."/>
            <person name="Zhou Y."/>
            <person name="Wang L."/>
            <person name="Guo W."/>
            <person name="Bai Y."/>
            <person name="Ruan J."/>
            <person name="Shangguan X."/>
            <person name="Mao Y."/>
            <person name="Jiang J."/>
            <person name="Zhu Y."/>
            <person name="Lei J."/>
            <person name="Kang H."/>
            <person name="Chen S."/>
            <person name="He X."/>
            <person name="Wang R."/>
            <person name="Wang Y."/>
            <person name="Chen J."/>
            <person name="Wang L."/>
            <person name="Yu S."/>
            <person name="Wang B."/>
            <person name="Wei J."/>
            <person name="Song S."/>
            <person name="Lu X."/>
            <person name="Gao Z."/>
            <person name="Gu W."/>
            <person name="Deng X."/>
            <person name="Ma D."/>
            <person name="Wang S."/>
            <person name="Liang W."/>
            <person name="Fang L."/>
            <person name="Cai C."/>
            <person name="Zhu X."/>
            <person name="Zhou B."/>
            <person name="Zhang Y."/>
            <person name="Chen Z."/>
            <person name="Xu S."/>
            <person name="Zhu R."/>
            <person name="Wang S."/>
            <person name="Zhang T."/>
            <person name="Zhao G."/>
        </authorList>
    </citation>
    <scope>NUCLEOTIDE SEQUENCE [LARGE SCALE GENOMIC DNA]</scope>
    <source>
        <strain evidence="2">cv. Xinhai21</strain>
        <tissue evidence="1">Leaf</tissue>
    </source>
</reference>
<organism evidence="1 2">
    <name type="scientific">Gossypium barbadense</name>
    <name type="common">Sea Island cotton</name>
    <name type="synonym">Hibiscus barbadensis</name>
    <dbReference type="NCBI Taxonomy" id="3634"/>
    <lineage>
        <taxon>Eukaryota</taxon>
        <taxon>Viridiplantae</taxon>
        <taxon>Streptophyta</taxon>
        <taxon>Embryophyta</taxon>
        <taxon>Tracheophyta</taxon>
        <taxon>Spermatophyta</taxon>
        <taxon>Magnoliopsida</taxon>
        <taxon>eudicotyledons</taxon>
        <taxon>Gunneridae</taxon>
        <taxon>Pentapetalae</taxon>
        <taxon>rosids</taxon>
        <taxon>malvids</taxon>
        <taxon>Malvales</taxon>
        <taxon>Malvaceae</taxon>
        <taxon>Malvoideae</taxon>
        <taxon>Gossypium</taxon>
    </lineage>
</organism>